<dbReference type="Proteomes" id="UP000636709">
    <property type="component" value="Unassembled WGS sequence"/>
</dbReference>
<sequence>MSVAAAADNETPAPACDFCTGSPPVVYCRADSARLCLPCDRHVHGANTVSTRHARAPLCAACRAAAAAAAFRPRLAAPAKAIVAAPAPIDLAPGAQLGAPGAQLGGRDRAHHTVPWPPTSGHALVSKGTTTKPAGTHS</sequence>
<organism evidence="7 8">
    <name type="scientific">Digitaria exilis</name>
    <dbReference type="NCBI Taxonomy" id="1010633"/>
    <lineage>
        <taxon>Eukaryota</taxon>
        <taxon>Viridiplantae</taxon>
        <taxon>Streptophyta</taxon>
        <taxon>Embryophyta</taxon>
        <taxon>Tracheophyta</taxon>
        <taxon>Spermatophyta</taxon>
        <taxon>Magnoliopsida</taxon>
        <taxon>Liliopsida</taxon>
        <taxon>Poales</taxon>
        <taxon>Poaceae</taxon>
        <taxon>PACMAD clade</taxon>
        <taxon>Panicoideae</taxon>
        <taxon>Panicodae</taxon>
        <taxon>Paniceae</taxon>
        <taxon>Anthephorinae</taxon>
        <taxon>Digitaria</taxon>
    </lineage>
</organism>
<keyword evidence="3" id="KW-0862">Zinc</keyword>
<evidence type="ECO:0000313" key="7">
    <source>
        <dbReference type="EMBL" id="KAF8760558.1"/>
    </source>
</evidence>
<evidence type="ECO:0000256" key="3">
    <source>
        <dbReference type="ARBA" id="ARBA00022833"/>
    </source>
</evidence>
<evidence type="ECO:0000259" key="6">
    <source>
        <dbReference type="PROSITE" id="PS50119"/>
    </source>
</evidence>
<dbReference type="EMBL" id="JACEFO010000697">
    <property type="protein sequence ID" value="KAF8760558.1"/>
    <property type="molecule type" value="Genomic_DNA"/>
</dbReference>
<accession>A0A835FKU6</accession>
<proteinExistence type="predicted"/>
<evidence type="ECO:0000313" key="8">
    <source>
        <dbReference type="Proteomes" id="UP000636709"/>
    </source>
</evidence>
<reference evidence="7" key="1">
    <citation type="submission" date="2020-07" db="EMBL/GenBank/DDBJ databases">
        <title>Genome sequence and genetic diversity analysis of an under-domesticated orphan crop, white fonio (Digitaria exilis).</title>
        <authorList>
            <person name="Bennetzen J.L."/>
            <person name="Chen S."/>
            <person name="Ma X."/>
            <person name="Wang X."/>
            <person name="Yssel A.E.J."/>
            <person name="Chaluvadi S.R."/>
            <person name="Johnson M."/>
            <person name="Gangashetty P."/>
            <person name="Hamidou F."/>
            <person name="Sanogo M.D."/>
            <person name="Zwaenepoel A."/>
            <person name="Wallace J."/>
            <person name="Van De Peer Y."/>
            <person name="Van Deynze A."/>
        </authorList>
    </citation>
    <scope>NUCLEOTIDE SEQUENCE</scope>
    <source>
        <tissue evidence="7">Leaves</tissue>
    </source>
</reference>
<dbReference type="GO" id="GO:0008270">
    <property type="term" value="F:zinc ion binding"/>
    <property type="evidence" value="ECO:0007669"/>
    <property type="project" value="UniProtKB-KW"/>
</dbReference>
<name>A0A835FKU6_9POAL</name>
<evidence type="ECO:0000256" key="1">
    <source>
        <dbReference type="ARBA" id="ARBA00022723"/>
    </source>
</evidence>
<dbReference type="PROSITE" id="PS50119">
    <property type="entry name" value="ZF_BBOX"/>
    <property type="match status" value="1"/>
</dbReference>
<evidence type="ECO:0000256" key="4">
    <source>
        <dbReference type="PROSITE-ProRule" id="PRU00024"/>
    </source>
</evidence>
<feature type="region of interest" description="Disordered" evidence="5">
    <location>
        <begin position="98"/>
        <end position="138"/>
    </location>
</feature>
<keyword evidence="8" id="KW-1185">Reference proteome</keyword>
<dbReference type="SMART" id="SM00336">
    <property type="entry name" value="BBOX"/>
    <property type="match status" value="1"/>
</dbReference>
<dbReference type="InterPro" id="IPR049808">
    <property type="entry name" value="CONSTANS-like_Bbox1"/>
</dbReference>
<keyword evidence="1" id="KW-0479">Metal-binding</keyword>
<dbReference type="PANTHER" id="PTHR31717">
    <property type="entry name" value="ZINC FINGER PROTEIN CONSTANS-LIKE 10"/>
    <property type="match status" value="1"/>
</dbReference>
<comment type="caution">
    <text evidence="7">The sequence shown here is derived from an EMBL/GenBank/DDBJ whole genome shotgun (WGS) entry which is preliminary data.</text>
</comment>
<dbReference type="AlphaFoldDB" id="A0A835FKU6"/>
<dbReference type="CDD" id="cd19821">
    <property type="entry name" value="Bbox1_BBX-like"/>
    <property type="match status" value="1"/>
</dbReference>
<protein>
    <recommendedName>
        <fullName evidence="6">B box-type domain-containing protein</fullName>
    </recommendedName>
</protein>
<feature type="compositionally biased region" description="Polar residues" evidence="5">
    <location>
        <begin position="127"/>
        <end position="138"/>
    </location>
</feature>
<gene>
    <name evidence="7" type="ORF">HU200_010028</name>
</gene>
<feature type="domain" description="B box-type" evidence="6">
    <location>
        <begin position="11"/>
        <end position="58"/>
    </location>
</feature>
<dbReference type="PANTHER" id="PTHR31717:SF122">
    <property type="entry name" value="OS07G0667300 PROTEIN"/>
    <property type="match status" value="1"/>
</dbReference>
<evidence type="ECO:0000256" key="5">
    <source>
        <dbReference type="SAM" id="MobiDB-lite"/>
    </source>
</evidence>
<evidence type="ECO:0000256" key="2">
    <source>
        <dbReference type="ARBA" id="ARBA00022771"/>
    </source>
</evidence>
<dbReference type="InterPro" id="IPR000315">
    <property type="entry name" value="Znf_B-box"/>
</dbReference>
<dbReference type="OrthoDB" id="153872at2759"/>
<keyword evidence="2 4" id="KW-0863">Zinc-finger</keyword>